<dbReference type="Proteomes" id="UP000275772">
    <property type="component" value="Unassembled WGS sequence"/>
</dbReference>
<evidence type="ECO:0000313" key="2">
    <source>
        <dbReference type="EMBL" id="SZF00167.1"/>
    </source>
</evidence>
<evidence type="ECO:0000256" key="1">
    <source>
        <dbReference type="SAM" id="MobiDB-lite"/>
    </source>
</evidence>
<feature type="compositionally biased region" description="Polar residues" evidence="1">
    <location>
        <begin position="402"/>
        <end position="433"/>
    </location>
</feature>
<organism evidence="2 3">
    <name type="scientific">Blumeria hordei</name>
    <name type="common">Barley powdery mildew</name>
    <name type="synonym">Blumeria graminis f. sp. hordei</name>
    <dbReference type="NCBI Taxonomy" id="2867405"/>
    <lineage>
        <taxon>Eukaryota</taxon>
        <taxon>Fungi</taxon>
        <taxon>Dikarya</taxon>
        <taxon>Ascomycota</taxon>
        <taxon>Pezizomycotina</taxon>
        <taxon>Leotiomycetes</taxon>
        <taxon>Erysiphales</taxon>
        <taxon>Erysiphaceae</taxon>
        <taxon>Blumeria</taxon>
    </lineage>
</organism>
<feature type="region of interest" description="Disordered" evidence="1">
    <location>
        <begin position="1"/>
        <end position="53"/>
    </location>
</feature>
<dbReference type="VEuPathDB" id="FungiDB:BLGHR1_10895"/>
<protein>
    <submittedName>
        <fullName evidence="2">Uncharacterized protein</fullName>
    </submittedName>
</protein>
<dbReference type="Pfam" id="PF17104">
    <property type="entry name" value="YBL010C_LAA2"/>
    <property type="match status" value="1"/>
</dbReference>
<name>A0A383UJW1_BLUHO</name>
<dbReference type="PANTHER" id="PTHR38698">
    <property type="entry name" value="EXPRESSED PROTEIN"/>
    <property type="match status" value="1"/>
</dbReference>
<proteinExistence type="predicted"/>
<dbReference type="InterPro" id="IPR031355">
    <property type="entry name" value="YBL010C/LAA2-like"/>
</dbReference>
<feature type="region of interest" description="Disordered" evidence="1">
    <location>
        <begin position="401"/>
        <end position="438"/>
    </location>
</feature>
<dbReference type="PANTHER" id="PTHR38698:SF1">
    <property type="entry name" value="FUNGAL PROTEIN"/>
    <property type="match status" value="1"/>
</dbReference>
<gene>
    <name evidence="2" type="ORF">BLGHR1_10895</name>
</gene>
<feature type="compositionally biased region" description="Polar residues" evidence="1">
    <location>
        <begin position="1"/>
        <end position="20"/>
    </location>
</feature>
<evidence type="ECO:0000313" key="3">
    <source>
        <dbReference type="Proteomes" id="UP000275772"/>
    </source>
</evidence>
<sequence length="529" mass="59275">MFEDGSANQVSISTHVATAQSSEVNDYDSSDSDDHFSDAHSAIDPASINVSPSITEYTSEQKFTALENKRKTSVTSPKLQNLALTPSSTEAESKLPDSPFFNNYPDSTSFSTTIAAKIDPDFPNNEELINLPGHDEPYLTPHNIIVRSESEENPNLNDEVESSRVLTDQGIPAVLDSSSPRHLIDELTETPAHDNQNDGVYREIEREISDVTEPQTSFQCLNLSEVRLEQNIQVTTETSYDYNEENEENEELDEGFGDDFDDFEEGMEDTDFGEFHEEFGEESPIQCIPTPTNVKPTLPIFDFSKYKSREEVCDAVEPFLELLFPPESIDVSTLPPVSNENSIFLTPRSASLWSQLVAPPPLQPPNWIRSRIRRLFLVSLGVPVDLDEILPASKQKKLVLPSISSTPKNSAHSRNVSRLRNGNNTSPTSSSDLSAKPNRYDLQRNTQAKFAPELDLTSARQLCTITDEALNGLTDMELENHSKKLNEMQVRAKEVLEYWTAKTDEKLGDRDAFEGVIENLVKHARKTRK</sequence>
<reference evidence="2 3" key="1">
    <citation type="submission" date="2017-11" db="EMBL/GenBank/DDBJ databases">
        <authorList>
            <person name="Kracher B."/>
        </authorList>
    </citation>
    <scope>NUCLEOTIDE SEQUENCE [LARGE SCALE GENOMIC DNA]</scope>
    <source>
        <strain evidence="2 3">RACE1</strain>
    </source>
</reference>
<accession>A0A383UJW1</accession>
<dbReference type="AlphaFoldDB" id="A0A383UJW1"/>
<dbReference type="EMBL" id="UNSH01000008">
    <property type="protein sequence ID" value="SZF00167.1"/>
    <property type="molecule type" value="Genomic_DNA"/>
</dbReference>